<keyword evidence="2" id="KW-1185">Reference proteome</keyword>
<dbReference type="Proteomes" id="UP000760472">
    <property type="component" value="Unassembled WGS sequence"/>
</dbReference>
<proteinExistence type="predicted"/>
<protein>
    <submittedName>
        <fullName evidence="1">Uncharacterized protein</fullName>
    </submittedName>
</protein>
<sequence length="122" mass="13188">MLTVTTVQLYNAAFAMPIPHTYPAPLQAPLSDSGHHFLHAAANDVTRCCEQPDSLDSTHCDQPDNSCDHHDICAQSNCVSSIGYAPAQYLFALDTPVIASLTVTKLLLPQQSGSLYRPPISH</sequence>
<name>A0ABS2W5U4_9GAMM</name>
<dbReference type="EMBL" id="JAFFZP010000008">
    <property type="protein sequence ID" value="MBN0987084.1"/>
    <property type="molecule type" value="Genomic_DNA"/>
</dbReference>
<organism evidence="1 2">
    <name type="scientific">Amphritea pacifica</name>
    <dbReference type="NCBI Taxonomy" id="2811233"/>
    <lineage>
        <taxon>Bacteria</taxon>
        <taxon>Pseudomonadati</taxon>
        <taxon>Pseudomonadota</taxon>
        <taxon>Gammaproteobacteria</taxon>
        <taxon>Oceanospirillales</taxon>
        <taxon>Oceanospirillaceae</taxon>
        <taxon>Amphritea</taxon>
    </lineage>
</organism>
<accession>A0ABS2W5U4</accession>
<dbReference type="RefSeq" id="WP_205213255.1">
    <property type="nucleotide sequence ID" value="NZ_JAFFZP010000008.1"/>
</dbReference>
<comment type="caution">
    <text evidence="1">The sequence shown here is derived from an EMBL/GenBank/DDBJ whole genome shotgun (WGS) entry which is preliminary data.</text>
</comment>
<gene>
    <name evidence="1" type="ORF">JW498_06925</name>
</gene>
<evidence type="ECO:0000313" key="1">
    <source>
        <dbReference type="EMBL" id="MBN0987084.1"/>
    </source>
</evidence>
<evidence type="ECO:0000313" key="2">
    <source>
        <dbReference type="Proteomes" id="UP000760472"/>
    </source>
</evidence>
<reference evidence="1 2" key="1">
    <citation type="submission" date="2021-02" db="EMBL/GenBank/DDBJ databases">
        <title>A novel species of genus Amphritea isolated from a fishpond in China.</title>
        <authorList>
            <person name="Lu H."/>
        </authorList>
    </citation>
    <scope>NUCLEOTIDE SEQUENCE [LARGE SCALE GENOMIC DNA]</scope>
    <source>
        <strain evidence="1 2">RP18W</strain>
    </source>
</reference>